<sequence length="1264" mass="142245">SSCSWNQFACSADKCISKQWTCDGEDDCGNGLDESDAICGSVTCAVGTFSCLGSHACVPHHWLCDGERDCPNGSDELSTAGCAPNNTCDENAFMCHNNICIPKQFVCDHDDDCGDGSDESLECGKYNKKQSCNSSFFMCKNGKCIPQSNVCNNKEDCSDGSDEKSCHINECLSKKVSGCSQDCQDLPVGYKCKCWPGFQLKDDGKTCTDIDECSSGFPCSQQCINTYGTYKCLCADGYEIQPDNLNGCKSLSDEEPFLILADHHEIRKISTDGSNYTLLKQGLNNVIAIDFDYREEFIYWIDSSRPNGSRINRMRLNGSDIKVVHNTAVPNALAVDWIGKNLYWSDTEKRIIEVSKVNGLYPTVLVSKRVKFPRNLSLDPQAGYLYWIDCCEYPHIGRVGMDGSSQTVVIEAQISRPMALTIDYVNHRLYWADENHIEFSDMDGSHRHKVPNQDIPGVIALTLFEDYIYWTDGKTKSLNRAHKTSGLDRLSLINSWHTITDIQVYHSYRQPDDNKTCLSNCTASQFRCKTDKCIPFWWKCDTVDDCGDGSDEPEECPEFRCQPGRFQCGTGLCALPAFICDGENDCGDNSDELNCDTHVCLSGQFKCTKNQKCIPINLRCNGQDDCGDEEDERDCQPSSLKLKTVVLQTISSVKQQNTAFLNYGYVMKTQTVLMDRMKLTVTKKLVGLTNSSAKTTTVFQIIGDVTAKMIVVIILMKKTVTVTELAMNRAQISLPLSIELLSYLKLIIQINIMKQPQTCTLKDFLCANGDCVSARFWCDGDYDCADGSDERYCETGCSRDQFQCSNGQCISAKWRCDGHEDCKLGDDEKNCEPASPACSVSEYICASGGCISASLKCNGEYDCADGSDEMDCVTECKEDQFRCKNKAYCIPVRWLCDGIHDCVDGSDEEDCVQVKFPCPPTRPYRCRNNRVCLRPEQICNEVDDCGDNSDEDHCDKITYKTRPCKKDEFTCNDKKCIPMELQCDWFDDCGDGSDEQDCKISVTEYTCEDNVNPCGDDAYCNQTKTSLLCQCKPGFQRNEKNRQCEDINECMVFGACSQHCNNVKGSYRCACEKNYKEWNNSCKAKGSEEQVLYVANDTDILGFAYPFNYSDVHQQISHIEHNSRITGMDAYFQGNMIVWSTQFNPGGIFYKKLHDKEKRQKLQYISFVCFSSNSSNSSVFFEYFSTYIQKCPEFKRPRGIAVDWIAGNVYWTDHSRMHWFSYYTTHWTSLRYSINVGQLNGPNCTRLLTSIAGEPYAIAVNPKK</sequence>
<feature type="disulfide bond" evidence="13">
    <location>
        <begin position="580"/>
        <end position="595"/>
    </location>
</feature>
<feature type="domain" description="EGF-like" evidence="15">
    <location>
        <begin position="1029"/>
        <end position="1044"/>
    </location>
</feature>
<dbReference type="GO" id="GO:0005509">
    <property type="term" value="F:calcium ion binding"/>
    <property type="evidence" value="ECO:0007669"/>
    <property type="project" value="InterPro"/>
</dbReference>
<dbReference type="Gene3D" id="2.10.25.10">
    <property type="entry name" value="Laminin"/>
    <property type="match status" value="4"/>
</dbReference>
<feature type="disulfide bond" evidence="13">
    <location>
        <begin position="528"/>
        <end position="546"/>
    </location>
</feature>
<keyword evidence="7" id="KW-0677">Repeat</keyword>
<accession>A0A2P4TG03</accession>
<dbReference type="GO" id="GO:0043235">
    <property type="term" value="C:receptor complex"/>
    <property type="evidence" value="ECO:0007669"/>
    <property type="project" value="TreeGrafter"/>
</dbReference>
<dbReference type="PANTHER" id="PTHR22722">
    <property type="entry name" value="LOW-DENSITY LIPOPROTEIN RECEPTOR-RELATED PROTEIN 2-RELATED"/>
    <property type="match status" value="1"/>
</dbReference>
<feature type="disulfide bond" evidence="13">
    <location>
        <begin position="95"/>
        <end position="113"/>
    </location>
</feature>
<dbReference type="PANTHER" id="PTHR22722:SF14">
    <property type="entry name" value="MEGALIN, ISOFORM A"/>
    <property type="match status" value="1"/>
</dbReference>
<dbReference type="FunFam" id="4.10.400.10:FF:000007">
    <property type="entry name" value="Low density lipoprotein receptor-related protein 1"/>
    <property type="match status" value="1"/>
</dbReference>
<keyword evidence="3" id="KW-0245">EGF-like domain</keyword>
<dbReference type="PROSITE" id="PS50068">
    <property type="entry name" value="LDLRA_2"/>
    <property type="match status" value="13"/>
</dbReference>
<feature type="disulfide bond" evidence="13">
    <location>
        <begin position="766"/>
        <end position="784"/>
    </location>
</feature>
<dbReference type="PROSITE" id="PS00010">
    <property type="entry name" value="ASX_HYDROXYL"/>
    <property type="match status" value="1"/>
</dbReference>
<keyword evidence="17" id="KW-1185">Reference proteome</keyword>
<dbReference type="FunFam" id="4.10.400.10:FF:000110">
    <property type="entry name" value="Low-density lipoprotein receptor-related protein 1B"/>
    <property type="match status" value="1"/>
</dbReference>
<feature type="disulfide bond" evidence="13">
    <location>
        <begin position="561"/>
        <end position="573"/>
    </location>
</feature>
<evidence type="ECO:0000259" key="15">
    <source>
        <dbReference type="PROSITE" id="PS01186"/>
    </source>
</evidence>
<dbReference type="SUPFAM" id="SSF63825">
    <property type="entry name" value="YWTD domain"/>
    <property type="match status" value="2"/>
</dbReference>
<dbReference type="Gene3D" id="4.10.400.10">
    <property type="entry name" value="Low-density Lipoprotein Receptor"/>
    <property type="match status" value="13"/>
</dbReference>
<dbReference type="FunFam" id="4.10.400.10:FF:000107">
    <property type="entry name" value="low-density lipoprotein receptor-related protein 1B"/>
    <property type="match status" value="1"/>
</dbReference>
<evidence type="ECO:0000313" key="17">
    <source>
        <dbReference type="Proteomes" id="UP000237246"/>
    </source>
</evidence>
<feature type="disulfide bond" evidence="13">
    <location>
        <begin position="3"/>
        <end position="15"/>
    </location>
</feature>
<dbReference type="PROSITE" id="PS01186">
    <property type="entry name" value="EGF_2"/>
    <property type="match status" value="2"/>
</dbReference>
<feature type="disulfide bond" evidence="13">
    <location>
        <begin position="939"/>
        <end position="954"/>
    </location>
</feature>
<dbReference type="Proteomes" id="UP000237246">
    <property type="component" value="Unassembled WGS sequence"/>
</dbReference>
<dbReference type="InterPro" id="IPR036055">
    <property type="entry name" value="LDL_receptor-like_sf"/>
</dbReference>
<evidence type="ECO:0000256" key="7">
    <source>
        <dbReference type="ARBA" id="ARBA00022737"/>
    </source>
</evidence>
<evidence type="ECO:0000256" key="9">
    <source>
        <dbReference type="ARBA" id="ARBA00023136"/>
    </source>
</evidence>
<dbReference type="SUPFAM" id="SSF57424">
    <property type="entry name" value="LDL receptor-like module"/>
    <property type="match status" value="13"/>
</dbReference>
<dbReference type="InterPro" id="IPR002172">
    <property type="entry name" value="LDrepeatLR_classA_rpt"/>
</dbReference>
<keyword evidence="4" id="KW-0254">Endocytosis</keyword>
<feature type="disulfide bond" evidence="13">
    <location>
        <begin position="568"/>
        <end position="586"/>
    </location>
</feature>
<dbReference type="FunFam" id="4.10.400.10:FF:000102">
    <property type="entry name" value="Low-density lipoprotein receptor-related protein 1B"/>
    <property type="match status" value="1"/>
</dbReference>
<feature type="disulfide bond" evidence="13">
    <location>
        <begin position="620"/>
        <end position="635"/>
    </location>
</feature>
<feature type="disulfide bond" evidence="13">
    <location>
        <begin position="983"/>
        <end position="998"/>
    </location>
</feature>
<feature type="disulfide bond" evidence="13">
    <location>
        <begin position="139"/>
        <end position="157"/>
    </location>
</feature>
<feature type="domain" description="EGF-like" evidence="15">
    <location>
        <begin position="192"/>
        <end position="207"/>
    </location>
</feature>
<evidence type="ECO:0000256" key="3">
    <source>
        <dbReference type="ARBA" id="ARBA00022536"/>
    </source>
</evidence>
<evidence type="ECO:0000256" key="4">
    <source>
        <dbReference type="ARBA" id="ARBA00022583"/>
    </source>
</evidence>
<evidence type="ECO:0000313" key="16">
    <source>
        <dbReference type="EMBL" id="POI35278.1"/>
    </source>
</evidence>
<evidence type="ECO:0000256" key="12">
    <source>
        <dbReference type="ARBA" id="ARBA00023180"/>
    </source>
</evidence>
<feature type="disulfide bond" evidence="13">
    <location>
        <begin position="804"/>
        <end position="822"/>
    </location>
</feature>
<dbReference type="GO" id="GO:0042562">
    <property type="term" value="F:hormone binding"/>
    <property type="evidence" value="ECO:0007669"/>
    <property type="project" value="TreeGrafter"/>
</dbReference>
<dbReference type="FunFam" id="4.10.400.10:FF:000065">
    <property type="entry name" value="Transmembrane protease serine 7"/>
    <property type="match status" value="1"/>
</dbReference>
<dbReference type="InterPro" id="IPR051221">
    <property type="entry name" value="LDLR-related"/>
</dbReference>
<evidence type="ECO:0000256" key="1">
    <source>
        <dbReference type="ARBA" id="ARBA00004479"/>
    </source>
</evidence>
<feature type="disulfide bond" evidence="13">
    <location>
        <begin position="971"/>
        <end position="989"/>
    </location>
</feature>
<dbReference type="SMART" id="SM00135">
    <property type="entry name" value="LY"/>
    <property type="match status" value="6"/>
</dbReference>
<keyword evidence="9" id="KW-0472">Membrane</keyword>
<dbReference type="PROSITE" id="PS01209">
    <property type="entry name" value="LDLRA_1"/>
    <property type="match status" value="5"/>
</dbReference>
<dbReference type="InterPro" id="IPR000742">
    <property type="entry name" value="EGF"/>
</dbReference>
<comment type="caution">
    <text evidence="16">The sequence shown here is derived from an EMBL/GenBank/DDBJ whole genome shotgun (WGS) entry which is preliminary data.</text>
</comment>
<dbReference type="Pfam" id="PF00058">
    <property type="entry name" value="Ldl_recept_b"/>
    <property type="match status" value="2"/>
</dbReference>
<evidence type="ECO:0000256" key="14">
    <source>
        <dbReference type="PROSITE-ProRule" id="PRU00461"/>
    </source>
</evidence>
<dbReference type="InterPro" id="IPR009030">
    <property type="entry name" value="Growth_fac_rcpt_cys_sf"/>
</dbReference>
<feature type="disulfide bond" evidence="13">
    <location>
        <begin position="838"/>
        <end position="850"/>
    </location>
</feature>
<dbReference type="EMBL" id="PPHD01000626">
    <property type="protein sequence ID" value="POI35278.1"/>
    <property type="molecule type" value="Genomic_DNA"/>
</dbReference>
<feature type="disulfide bond" evidence="13">
    <location>
        <begin position="816"/>
        <end position="831"/>
    </location>
</feature>
<feature type="disulfide bond" evidence="13">
    <location>
        <begin position="759"/>
        <end position="771"/>
    </location>
</feature>
<evidence type="ECO:0000256" key="11">
    <source>
        <dbReference type="ARBA" id="ARBA00023170"/>
    </source>
</evidence>
<dbReference type="InterPro" id="IPR011042">
    <property type="entry name" value="6-blade_b-propeller_TolB-like"/>
</dbReference>
<feature type="disulfide bond" evidence="13">
    <location>
        <begin position="845"/>
        <end position="863"/>
    </location>
</feature>
<dbReference type="FunFam" id="4.10.400.10:FF:000047">
    <property type="entry name" value="Prolow-density lipoprotein receptor-related protein 1"/>
    <property type="match status" value="1"/>
</dbReference>
<keyword evidence="11" id="KW-0675">Receptor</keyword>
<feature type="disulfide bond" evidence="13">
    <location>
        <begin position="778"/>
        <end position="793"/>
    </location>
</feature>
<dbReference type="FunFam" id="4.10.400.10:FF:000015">
    <property type="entry name" value="Low-density lipoprotein receptor-related protein 1"/>
    <property type="match status" value="1"/>
</dbReference>
<reference evidence="16 17" key="1">
    <citation type="submission" date="2018-01" db="EMBL/GenBank/DDBJ databases">
        <title>Comparison of the Chinese Bamboo Partridge and Red Junglefowl genome sequences highlights the importance of demography in genome evolution.</title>
        <authorList>
            <person name="Tiley G.P."/>
            <person name="Kimball R.T."/>
            <person name="Braun E.L."/>
            <person name="Burleigh J.G."/>
        </authorList>
    </citation>
    <scope>NUCLEOTIDE SEQUENCE [LARGE SCALE GENOMIC DNA]</scope>
    <source>
        <strain evidence="16">RTK389</strain>
        <tissue evidence="16">Blood</tissue>
    </source>
</reference>
<dbReference type="CDD" id="cd00112">
    <property type="entry name" value="LDLa"/>
    <property type="match status" value="12"/>
</dbReference>
<feature type="disulfide bond" evidence="13">
    <location>
        <begin position="521"/>
        <end position="533"/>
    </location>
</feature>
<dbReference type="PROSITE" id="PS51120">
    <property type="entry name" value="LDLRB"/>
    <property type="match status" value="2"/>
</dbReference>
<evidence type="ECO:0000256" key="6">
    <source>
        <dbReference type="ARBA" id="ARBA00022729"/>
    </source>
</evidence>
<organism evidence="16 17">
    <name type="scientific">Bambusicola thoracicus</name>
    <name type="common">Chinese bamboo-partridge</name>
    <name type="synonym">Perdix thoracica</name>
    <dbReference type="NCBI Taxonomy" id="9083"/>
    <lineage>
        <taxon>Eukaryota</taxon>
        <taxon>Metazoa</taxon>
        <taxon>Chordata</taxon>
        <taxon>Craniata</taxon>
        <taxon>Vertebrata</taxon>
        <taxon>Euteleostomi</taxon>
        <taxon>Archelosauria</taxon>
        <taxon>Archosauria</taxon>
        <taxon>Dinosauria</taxon>
        <taxon>Saurischia</taxon>
        <taxon>Theropoda</taxon>
        <taxon>Coelurosauria</taxon>
        <taxon>Aves</taxon>
        <taxon>Neognathae</taxon>
        <taxon>Galloanserae</taxon>
        <taxon>Galliformes</taxon>
        <taxon>Phasianidae</taxon>
        <taxon>Perdicinae</taxon>
        <taxon>Bambusicola</taxon>
    </lineage>
</organism>
<feature type="repeat" description="LDL-receptor class B" evidence="14">
    <location>
        <begin position="340"/>
        <end position="382"/>
    </location>
</feature>
<feature type="disulfide bond" evidence="13">
    <location>
        <begin position="896"/>
        <end position="911"/>
    </location>
</feature>
<feature type="disulfide bond" evidence="13">
    <location>
        <begin position="151"/>
        <end position="166"/>
    </location>
</feature>
<dbReference type="Gene3D" id="2.120.10.30">
    <property type="entry name" value="TolB, C-terminal domain"/>
    <property type="match status" value="2"/>
</dbReference>
<feature type="disulfide bond" evidence="13">
    <location>
        <begin position="797"/>
        <end position="809"/>
    </location>
</feature>
<dbReference type="PROSITE" id="PS01187">
    <property type="entry name" value="EGF_CA"/>
    <property type="match status" value="2"/>
</dbReference>
<name>A0A2P4TG03_BAMTH</name>
<dbReference type="FunFam" id="4.10.400.10:FF:000070">
    <property type="entry name" value="low-density lipoprotein receptor-related protein 1B"/>
    <property type="match status" value="1"/>
</dbReference>
<dbReference type="FunFam" id="4.10.400.10:FF:000101">
    <property type="entry name" value="Low-density lipoprotein receptor-related protein 1B"/>
    <property type="match status" value="1"/>
</dbReference>
<keyword evidence="6" id="KW-0732">Signal</keyword>
<feature type="disulfide bond" evidence="13">
    <location>
        <begin position="88"/>
        <end position="100"/>
    </location>
</feature>
<dbReference type="FunFam" id="2.120.10.30:FF:000241">
    <property type="entry name" value="Low-density lipoprotein receptor-related protein 6"/>
    <property type="match status" value="1"/>
</dbReference>
<protein>
    <recommendedName>
        <fullName evidence="15">EGF-like domain-containing protein</fullName>
    </recommendedName>
</protein>
<dbReference type="SMART" id="SM00179">
    <property type="entry name" value="EGF_CA"/>
    <property type="match status" value="4"/>
</dbReference>
<dbReference type="FunFam" id="2.10.25.10:FF:000009">
    <property type="entry name" value="Low-density lipoprotein receptor isoform 1"/>
    <property type="match status" value="1"/>
</dbReference>
<evidence type="ECO:0000256" key="8">
    <source>
        <dbReference type="ARBA" id="ARBA00022989"/>
    </source>
</evidence>
<dbReference type="GO" id="GO:0006898">
    <property type="term" value="P:receptor-mediated endocytosis"/>
    <property type="evidence" value="ECO:0007669"/>
    <property type="project" value="TreeGrafter"/>
</dbReference>
<feature type="disulfide bond" evidence="13">
    <location>
        <begin position="857"/>
        <end position="872"/>
    </location>
</feature>
<feature type="disulfide bond" evidence="13">
    <location>
        <begin position="10"/>
        <end position="28"/>
    </location>
</feature>
<feature type="disulfide bond" evidence="13">
    <location>
        <begin position="964"/>
        <end position="976"/>
    </location>
</feature>
<dbReference type="FunFam" id="2.10.25.10:FF:000072">
    <property type="entry name" value="Low-density lipoprotein receptor-related protein 1B"/>
    <property type="match status" value="1"/>
</dbReference>
<dbReference type="FunFam" id="4.10.400.10:FF:000024">
    <property type="entry name" value="Low-density lipoprotein RecePtor related"/>
    <property type="match status" value="1"/>
</dbReference>
<dbReference type="FunFam" id="4.10.400.10:FF:000073">
    <property type="entry name" value="Low-density lipoprotein receptor-related protein 1B"/>
    <property type="match status" value="1"/>
</dbReference>
<dbReference type="SUPFAM" id="SSF57196">
    <property type="entry name" value="EGF/Laminin"/>
    <property type="match status" value="2"/>
</dbReference>
<dbReference type="Pfam" id="PF12662">
    <property type="entry name" value="cEGF"/>
    <property type="match status" value="2"/>
</dbReference>
<dbReference type="Pfam" id="PF00057">
    <property type="entry name" value="Ldl_recept_a"/>
    <property type="match status" value="12"/>
</dbReference>
<dbReference type="InterPro" id="IPR023415">
    <property type="entry name" value="LDLR_class-A_CS"/>
</dbReference>
<dbReference type="SUPFAM" id="SSF57184">
    <property type="entry name" value="Growth factor receptor domain"/>
    <property type="match status" value="1"/>
</dbReference>
<evidence type="ECO:0000256" key="2">
    <source>
        <dbReference type="ARBA" id="ARBA00009939"/>
    </source>
</evidence>
<comment type="caution">
    <text evidence="13">Lacks conserved residue(s) required for the propagation of feature annotation.</text>
</comment>
<dbReference type="OrthoDB" id="10066840at2759"/>
<dbReference type="InterPro" id="IPR001881">
    <property type="entry name" value="EGF-like_Ca-bd_dom"/>
</dbReference>
<evidence type="ECO:0000256" key="5">
    <source>
        <dbReference type="ARBA" id="ARBA00022692"/>
    </source>
</evidence>
<keyword evidence="5" id="KW-0812">Transmembrane</keyword>
<dbReference type="SMART" id="SM00192">
    <property type="entry name" value="LDLa"/>
    <property type="match status" value="13"/>
</dbReference>
<keyword evidence="8" id="KW-1133">Transmembrane helix</keyword>
<dbReference type="InterPro" id="IPR018097">
    <property type="entry name" value="EGF_Ca-bd_CS"/>
</dbReference>
<dbReference type="SMART" id="SM00181">
    <property type="entry name" value="EGF"/>
    <property type="match status" value="8"/>
</dbReference>
<feature type="non-terminal residue" evidence="16">
    <location>
        <position position="1264"/>
    </location>
</feature>
<keyword evidence="12" id="KW-0325">Glycoprotein</keyword>
<dbReference type="InterPro" id="IPR000152">
    <property type="entry name" value="EGF-type_Asp/Asn_hydroxyl_site"/>
</dbReference>
<comment type="similarity">
    <text evidence="2">Belongs to the LDLR family.</text>
</comment>
<keyword evidence="10 13" id="KW-1015">Disulfide bond</keyword>
<dbReference type="FunFam" id="4.10.400.10:FF:000008">
    <property type="entry name" value="Low density lipoprotein receptor-related protein 1"/>
    <property type="match status" value="1"/>
</dbReference>
<dbReference type="InterPro" id="IPR026823">
    <property type="entry name" value="cEGF"/>
</dbReference>
<dbReference type="AlphaFoldDB" id="A0A2P4TG03"/>
<dbReference type="CDD" id="cd00054">
    <property type="entry name" value="EGF_CA"/>
    <property type="match status" value="1"/>
</dbReference>
<feature type="non-terminal residue" evidence="16">
    <location>
        <position position="1"/>
    </location>
</feature>
<proteinExistence type="inferred from homology"/>
<evidence type="ECO:0000256" key="10">
    <source>
        <dbReference type="ARBA" id="ARBA00023157"/>
    </source>
</evidence>
<dbReference type="InterPro" id="IPR000033">
    <property type="entry name" value="LDLR_classB_rpt"/>
</dbReference>
<dbReference type="PRINTS" id="PR00261">
    <property type="entry name" value="LDLRECEPTOR"/>
</dbReference>
<feature type="disulfide bond" evidence="13">
    <location>
        <begin position="132"/>
        <end position="144"/>
    </location>
</feature>
<dbReference type="FunFam" id="4.10.400.10:FF:000002">
    <property type="entry name" value="Low-density lipoprotein receptor-related protein 1"/>
    <property type="match status" value="1"/>
</dbReference>
<feature type="repeat" description="LDL-receptor class B" evidence="14">
    <location>
        <begin position="383"/>
        <end position="426"/>
    </location>
</feature>
<dbReference type="GO" id="GO:0016324">
    <property type="term" value="C:apical plasma membrane"/>
    <property type="evidence" value="ECO:0007669"/>
    <property type="project" value="TreeGrafter"/>
</dbReference>
<comment type="subcellular location">
    <subcellularLocation>
        <location evidence="1">Membrane</location>
        <topology evidence="1">Single-pass type I membrane protein</topology>
    </subcellularLocation>
</comment>
<evidence type="ECO:0000256" key="13">
    <source>
        <dbReference type="PROSITE-ProRule" id="PRU00124"/>
    </source>
</evidence>
<gene>
    <name evidence="16" type="ORF">CIB84_000970</name>
</gene>